<dbReference type="RefSeq" id="WP_179644859.1">
    <property type="nucleotide sequence ID" value="NZ_BAAAYY010000031.1"/>
</dbReference>
<evidence type="ECO:0000313" key="4">
    <source>
        <dbReference type="Proteomes" id="UP000589036"/>
    </source>
</evidence>
<dbReference type="AlphaFoldDB" id="A0A852U2H1"/>
<keyword evidence="4" id="KW-1185">Reference proteome</keyword>
<gene>
    <name evidence="3" type="ORF">HDA32_004263</name>
</gene>
<proteinExistence type="predicted"/>
<sequence length="197" mass="20286">MTPLDFLKRRGTAAIALASCTLLLAGCGLFGGDPEEEGAEDSGSGGEPVNAGAVDPGEAEPRETLASQDFRDDGSDLHIAVHELARRGETVELTFSVTNTGDTEWDHGGFFSGGNVLSDDKNTVASVELIDARTGRLHLVARDADGACVCSTPGYGFTLGGGDSLLLSATYGAPPEEIETMGVRIPGAGTFNDVPLS</sequence>
<evidence type="ECO:0000256" key="1">
    <source>
        <dbReference type="SAM" id="MobiDB-lite"/>
    </source>
</evidence>
<organism evidence="3 4">
    <name type="scientific">Spinactinospora alkalitolerans</name>
    <dbReference type="NCBI Taxonomy" id="687207"/>
    <lineage>
        <taxon>Bacteria</taxon>
        <taxon>Bacillati</taxon>
        <taxon>Actinomycetota</taxon>
        <taxon>Actinomycetes</taxon>
        <taxon>Streptosporangiales</taxon>
        <taxon>Nocardiopsidaceae</taxon>
        <taxon>Spinactinospora</taxon>
    </lineage>
</organism>
<keyword evidence="2" id="KW-0732">Signal</keyword>
<evidence type="ECO:0000256" key="2">
    <source>
        <dbReference type="SAM" id="SignalP"/>
    </source>
</evidence>
<comment type="caution">
    <text evidence="3">The sequence shown here is derived from an EMBL/GenBank/DDBJ whole genome shotgun (WGS) entry which is preliminary data.</text>
</comment>
<reference evidence="3 4" key="1">
    <citation type="submission" date="2020-07" db="EMBL/GenBank/DDBJ databases">
        <title>Sequencing the genomes of 1000 actinobacteria strains.</title>
        <authorList>
            <person name="Klenk H.-P."/>
        </authorList>
    </citation>
    <scope>NUCLEOTIDE SEQUENCE [LARGE SCALE GENOMIC DNA]</scope>
    <source>
        <strain evidence="3 4">CXB654</strain>
    </source>
</reference>
<feature type="region of interest" description="Disordered" evidence="1">
    <location>
        <begin position="34"/>
        <end position="62"/>
    </location>
</feature>
<protein>
    <recommendedName>
        <fullName evidence="5">DUF4352 domain-containing protein</fullName>
    </recommendedName>
</protein>
<dbReference type="Proteomes" id="UP000589036">
    <property type="component" value="Unassembled WGS sequence"/>
</dbReference>
<evidence type="ECO:0008006" key="5">
    <source>
        <dbReference type="Google" id="ProtNLM"/>
    </source>
</evidence>
<accession>A0A852U2H1</accession>
<feature type="chain" id="PRO_5039410824" description="DUF4352 domain-containing protein" evidence="2">
    <location>
        <begin position="26"/>
        <end position="197"/>
    </location>
</feature>
<evidence type="ECO:0000313" key="3">
    <source>
        <dbReference type="EMBL" id="NYE49143.1"/>
    </source>
</evidence>
<name>A0A852U2H1_9ACTN</name>
<dbReference type="EMBL" id="JACCCC010000001">
    <property type="protein sequence ID" value="NYE49143.1"/>
    <property type="molecule type" value="Genomic_DNA"/>
</dbReference>
<feature type="signal peptide" evidence="2">
    <location>
        <begin position="1"/>
        <end position="25"/>
    </location>
</feature>